<dbReference type="InterPro" id="IPR053257">
    <property type="entry name" value="Cu-only_SOD"/>
</dbReference>
<dbReference type="PANTHER" id="PTHR20910">
    <property type="entry name" value="AGAP001623-PA"/>
    <property type="match status" value="1"/>
</dbReference>
<dbReference type="GO" id="GO:0005634">
    <property type="term" value="C:nucleus"/>
    <property type="evidence" value="ECO:0007669"/>
    <property type="project" value="UniProtKB-SubCell"/>
</dbReference>
<evidence type="ECO:0000259" key="4">
    <source>
        <dbReference type="Pfam" id="PF13891"/>
    </source>
</evidence>
<dbReference type="EMBL" id="JYDL01000021">
    <property type="protein sequence ID" value="KRX23877.1"/>
    <property type="molecule type" value="Genomic_DNA"/>
</dbReference>
<accession>A0A0V0SBY4</accession>
<keyword evidence="6" id="KW-1185">Reference proteome</keyword>
<feature type="compositionally biased region" description="Acidic residues" evidence="3">
    <location>
        <begin position="343"/>
        <end position="353"/>
    </location>
</feature>
<feature type="domain" description="KANL2-like probable zinc-finger" evidence="4">
    <location>
        <begin position="492"/>
        <end position="541"/>
    </location>
</feature>
<dbReference type="GO" id="GO:0006801">
    <property type="term" value="P:superoxide metabolic process"/>
    <property type="evidence" value="ECO:0007669"/>
    <property type="project" value="InterPro"/>
</dbReference>
<evidence type="ECO:0000256" key="2">
    <source>
        <dbReference type="ARBA" id="ARBA00023242"/>
    </source>
</evidence>
<reference evidence="5 6" key="1">
    <citation type="submission" date="2015-01" db="EMBL/GenBank/DDBJ databases">
        <title>Evolution of Trichinella species and genotypes.</title>
        <authorList>
            <person name="Korhonen P.K."/>
            <person name="Edoardo P."/>
            <person name="Giuseppe L.R."/>
            <person name="Gasser R.B."/>
        </authorList>
    </citation>
    <scope>NUCLEOTIDE SEQUENCE [LARGE SCALE GENOMIC DNA]</scope>
    <source>
        <strain evidence="5">ISS37</strain>
    </source>
</reference>
<sequence>MGVLDKVMKFQRTKMNLSNIKIELGRRALVTESTNAKSSAVRRAPGLLLVKTDPARNTLTNSILRRHITRPSTLSAKLTHAEQQRGDPFENGNLQRSCRLIMPAYNVFTVRRHFKELISRSGNSSIKKQHPLKPIVTRKRIARFPQASSSKVLYLSKAQIGRKLVAPSDSSILERIKRRQPVKKKRGRSKKVRAQPPSLAADQMQSIVMEANDDEDEKVQMCQYPGNECGLPAFGSVGFCINHAPPDPQYGLMQCRYPMDSSKLRCPKSISLLHSQTGLCEQHEEVILHMELDKRKDARRKNARYIADKELESFMEYLKKPKRNVKRKQDTSPLNNTFSSMDESSETESEPEMEIMKTSYPVPDLPYHCLLEDDGPFRRVQILTRKEINPMVRDYHIQYENTLLELAAALTMKYQLRMVQSGWQGQGKKSYNITVYFFDTLLFVYRWNISVEKCQNSSRLFVRNQSEVLRYMALEKDRLENTSTCAYEIFGQRICDRYALPLLNYCDKHAYVEKKQHLFKKCTFPKCTVSAVVTEKYCAEHALITRLKSPNRELTRDGIKAALEKSDEELLQKLKDFGLGSDFLTHLRRFRTARFPYQDWKALAEKQRGVKKKSDESADSNIQCTEQSKKEEEEEEEVEKLKNTFLFISFPEVKLIILIINNFAFQMYSISVGVIFCLITVHHHHLRSASAVRLYLGDQGVVGWLNFDSKSPDSNVELQVNLTGLPVTVTHVEVSFHDAPFLQGDHDCSSLAGWQPHPLTNGSYTVPVVLTSDGRHFVNEKDPLELAPHFTDRVFSVLVRGVGTDVAVCANWLDDAQIYLGRFYGSQVAGPVYVFSLQRHRRIQLLSLLVNGENSETQVGWSIRRKWWPDTRNGREPSDSSCRLSAEKAPLWFHSTDDHQLLQPDTEPRLVTVDNVQHHLSELTNSVLVIRRADSDHAWRQSTTLACASLSPVAVYDGLDFTLPDDDRIEIRQQSPFHPVTLTRTSTTRKAEQKTTASIFVPLDLDNKNQCESEITEKSKLNLIHQQNSTVQIALDVTLYGDRSIMFHKLEIQTAGAEPACYTLQPANVRTAVARFFYPALGVVKFYQLDDHWQSTTWIVPDVQMLFDLTAPEKAVWEISEKSTGWSQEEMACSADRDLFDPAKLGSDYCLKAAESCPIGSLNEKYGELFFTGQRDQLLGLGIYATELLPLNGPFSIIGNTLSLNFDFASACANITLTDETTASCFSRNRTATDSKVKPVILTAHFDSSHLHGEITMVQYVSVDNPTIGVDSPAAVYYELSGEEEYEEMVAVILDTNDLSACNSEQSVYNPFYIRISQSNYTRVCRRNKLICAIGDFTLKSETVLHTNERDKFCVPFMPLHGPYSVSGKVLLLKSVKNPSKKVCALLESVEVKSVNITADRSLTVEDILPILSKHLQLEMHEVDVQVRHVAVKYSNCEHYTVFVADNKNNNAISNFLSPSRWSHFGSLLQKLRPHECVIASSSSALRMGWFWVTACIAVAFIWIS</sequence>
<gene>
    <name evidence="5" type="ORF">T07_12975</name>
</gene>
<dbReference type="Pfam" id="PF13891">
    <property type="entry name" value="zf-C3HC3H_KANSL2"/>
    <property type="match status" value="2"/>
</dbReference>
<dbReference type="Proteomes" id="UP000054630">
    <property type="component" value="Unassembled WGS sequence"/>
</dbReference>
<evidence type="ECO:0000256" key="1">
    <source>
        <dbReference type="ARBA" id="ARBA00004123"/>
    </source>
</evidence>
<name>A0A0V0SBY4_9BILA</name>
<evidence type="ECO:0000313" key="6">
    <source>
        <dbReference type="Proteomes" id="UP000054630"/>
    </source>
</evidence>
<dbReference type="InterPro" id="IPR036423">
    <property type="entry name" value="SOD-like_Cu/Zn_dom_sf"/>
</dbReference>
<feature type="region of interest" description="Disordered" evidence="3">
    <location>
        <begin position="611"/>
        <end position="635"/>
    </location>
</feature>
<keyword evidence="2" id="KW-0539">Nucleus</keyword>
<feature type="compositionally biased region" description="Basic residues" evidence="3">
    <location>
        <begin position="178"/>
        <end position="193"/>
    </location>
</feature>
<organism evidence="5 6">
    <name type="scientific">Trichinella nelsoni</name>
    <dbReference type="NCBI Taxonomy" id="6336"/>
    <lineage>
        <taxon>Eukaryota</taxon>
        <taxon>Metazoa</taxon>
        <taxon>Ecdysozoa</taxon>
        <taxon>Nematoda</taxon>
        <taxon>Enoplea</taxon>
        <taxon>Dorylaimia</taxon>
        <taxon>Trichinellida</taxon>
        <taxon>Trichinellidae</taxon>
        <taxon>Trichinella</taxon>
    </lineage>
</organism>
<evidence type="ECO:0000313" key="5">
    <source>
        <dbReference type="EMBL" id="KRX23877.1"/>
    </source>
</evidence>
<feature type="region of interest" description="Disordered" evidence="3">
    <location>
        <begin position="322"/>
        <end position="353"/>
    </location>
</feature>
<dbReference type="InterPro" id="IPR025927">
    <property type="entry name" value="Znf_KANL2-like"/>
</dbReference>
<proteinExistence type="predicted"/>
<evidence type="ECO:0000256" key="3">
    <source>
        <dbReference type="SAM" id="MobiDB-lite"/>
    </source>
</evidence>
<feature type="region of interest" description="Disordered" evidence="3">
    <location>
        <begin position="178"/>
        <end position="199"/>
    </location>
</feature>
<dbReference type="GO" id="GO:0046872">
    <property type="term" value="F:metal ion binding"/>
    <property type="evidence" value="ECO:0007669"/>
    <property type="project" value="InterPro"/>
</dbReference>
<dbReference type="PANTHER" id="PTHR20910:SF1">
    <property type="entry name" value="SUPEROXIDE DISMUTASE COPPER_ZINC BINDING DOMAIN-CONTAINING PROTEIN"/>
    <property type="match status" value="1"/>
</dbReference>
<comment type="caution">
    <text evidence="5">The sequence shown here is derived from an EMBL/GenBank/DDBJ whole genome shotgun (WGS) entry which is preliminary data.</text>
</comment>
<dbReference type="OrthoDB" id="5915086at2759"/>
<feature type="domain" description="KANL2-like probable zinc-finger" evidence="4">
    <location>
        <begin position="222"/>
        <end position="283"/>
    </location>
</feature>
<protein>
    <recommendedName>
        <fullName evidence="4">KANL2-like probable zinc-finger domain-containing protein</fullName>
    </recommendedName>
</protein>
<comment type="subcellular location">
    <subcellularLocation>
        <location evidence="1">Nucleus</location>
    </subcellularLocation>
</comment>
<dbReference type="Gene3D" id="2.60.40.200">
    <property type="entry name" value="Superoxide dismutase, copper/zinc binding domain"/>
    <property type="match status" value="2"/>
</dbReference>